<dbReference type="Pfam" id="PF00149">
    <property type="entry name" value="Metallophos"/>
    <property type="match status" value="1"/>
</dbReference>
<accession>A0A3G4ZK28</accession>
<evidence type="ECO:0000259" key="1">
    <source>
        <dbReference type="Pfam" id="PF00149"/>
    </source>
</evidence>
<proteinExistence type="predicted"/>
<gene>
    <name evidence="2" type="ORF">Terrestrivirus1_50</name>
</gene>
<evidence type="ECO:0000313" key="2">
    <source>
        <dbReference type="EMBL" id="AYV75176.1"/>
    </source>
</evidence>
<sequence length="265" mass="31375">MTSNKIQLVSDLHIEFYNDPKLRDFVKKTEANILVIAGDLGIPCKQSYENFLKECAEEYEKVFIITGNHEYYQTGNTKLLSMDDVNKEIKNICQKFNNVYFLNNDHYELDDNYIILGTTLWSHIPESSYREASNMMNDYRKIYYYDDQTKFIEQIKPQHISSIYENNKKWLENKLEEFKDKKIIIVSHHLPSYKMISKRFIGWPANCCFASNLDDLIISNIKYWFCGHTHDNVDININGCRCIVNPFGYKSENNKFIYDLVLNIN</sequence>
<dbReference type="PANTHER" id="PTHR37844:SF2">
    <property type="entry name" value="SER_THR PROTEIN PHOSPHATASE SUPERFAMILY (AFU_ORTHOLOGUE AFUA_1G14840)"/>
    <property type="match status" value="1"/>
</dbReference>
<reference evidence="2" key="1">
    <citation type="submission" date="2018-10" db="EMBL/GenBank/DDBJ databases">
        <title>Hidden diversity of soil giant viruses.</title>
        <authorList>
            <person name="Schulz F."/>
            <person name="Alteio L."/>
            <person name="Goudeau D."/>
            <person name="Ryan E.M."/>
            <person name="Malmstrom R.R."/>
            <person name="Blanchard J."/>
            <person name="Woyke T."/>
        </authorList>
    </citation>
    <scope>NUCLEOTIDE SEQUENCE</scope>
    <source>
        <strain evidence="2">TEV1</strain>
    </source>
</reference>
<dbReference type="SUPFAM" id="SSF56300">
    <property type="entry name" value="Metallo-dependent phosphatases"/>
    <property type="match status" value="1"/>
</dbReference>
<dbReference type="InterPro" id="IPR029052">
    <property type="entry name" value="Metallo-depent_PP-like"/>
</dbReference>
<dbReference type="PANTHER" id="PTHR37844">
    <property type="entry name" value="SER/THR PROTEIN PHOSPHATASE SUPERFAMILY (AFU_ORTHOLOGUE AFUA_1G14840)"/>
    <property type="match status" value="1"/>
</dbReference>
<organism evidence="2">
    <name type="scientific">Terrestrivirus sp</name>
    <dbReference type="NCBI Taxonomy" id="2487775"/>
    <lineage>
        <taxon>Viruses</taxon>
        <taxon>Varidnaviria</taxon>
        <taxon>Bamfordvirae</taxon>
        <taxon>Nucleocytoviricota</taxon>
        <taxon>Megaviricetes</taxon>
        <taxon>Imitervirales</taxon>
        <taxon>Mimiviridae</taxon>
        <taxon>Klosneuvirinae</taxon>
    </lineage>
</organism>
<feature type="domain" description="Calcineurin-like phosphoesterase" evidence="1">
    <location>
        <begin position="8"/>
        <end position="231"/>
    </location>
</feature>
<dbReference type="GO" id="GO:0016787">
    <property type="term" value="F:hydrolase activity"/>
    <property type="evidence" value="ECO:0007669"/>
    <property type="project" value="InterPro"/>
</dbReference>
<protein>
    <submittedName>
        <fullName evidence="2">Metallophosphatase</fullName>
    </submittedName>
</protein>
<name>A0A3G4ZK28_9VIRU</name>
<dbReference type="Gene3D" id="3.60.21.10">
    <property type="match status" value="1"/>
</dbReference>
<dbReference type="EMBL" id="MK071979">
    <property type="protein sequence ID" value="AYV75176.1"/>
    <property type="molecule type" value="Genomic_DNA"/>
</dbReference>
<dbReference type="InterPro" id="IPR004843">
    <property type="entry name" value="Calcineurin-like_PHP"/>
</dbReference>